<dbReference type="CDD" id="cd00033">
    <property type="entry name" value="CCP"/>
    <property type="match status" value="2"/>
</dbReference>
<keyword evidence="1" id="KW-0677">Repeat</keyword>
<evidence type="ECO:0000256" key="3">
    <source>
        <dbReference type="PROSITE-ProRule" id="PRU00302"/>
    </source>
</evidence>
<reference evidence="5 6" key="1">
    <citation type="journal article" date="2019" name="Gigascience">
        <title>High-coverage genomes to elucidate the evolution of penguins.</title>
        <authorList>
            <person name="Pan H."/>
            <person name="Cole T.L."/>
            <person name="Bi X."/>
            <person name="Fang M."/>
            <person name="Zhou C."/>
            <person name="Yang Z."/>
            <person name="Ksepka D.T."/>
            <person name="Hart T."/>
            <person name="Bouzat J.L."/>
            <person name="Argilla L.S."/>
            <person name="Bertelsen M.F."/>
            <person name="Boersma P.D."/>
            <person name="Bost C.A."/>
            <person name="Cherel Y."/>
            <person name="Dann P."/>
            <person name="Fiddaman S.R."/>
            <person name="Howard P."/>
            <person name="Labuschagne K."/>
            <person name="Mattern T."/>
            <person name="Miller G."/>
            <person name="Parker P."/>
            <person name="Phillips R.A."/>
            <person name="Quillfeldt P."/>
            <person name="Ryan P.G."/>
            <person name="Taylor H."/>
            <person name="Thompson D.R."/>
            <person name="Young M.J."/>
            <person name="Ellegaard M.R."/>
            <person name="Gilbert M.T.P."/>
            <person name="Sinding M.S."/>
            <person name="Pacheco G."/>
            <person name="Shepherd L.D."/>
            <person name="Tennyson A.J.D."/>
            <person name="Grosser S."/>
            <person name="Kay E."/>
            <person name="Nupen L.J."/>
            <person name="Ellenberg U."/>
            <person name="Houston D.M."/>
            <person name="Reeve A.H."/>
            <person name="Johnson K."/>
            <person name="Masello J.F."/>
            <person name="Stracke T."/>
            <person name="McKinlay B."/>
            <person name="Borboroglu P.G."/>
            <person name="Zhang D.X."/>
            <person name="Zhang G."/>
        </authorList>
    </citation>
    <scope>NUCLEOTIDE SEQUENCE [LARGE SCALE GENOMIC DNA]</scope>
    <source>
        <strain evidence="5">GAPE 212</strain>
    </source>
</reference>
<keyword evidence="6" id="KW-1185">Reference proteome</keyword>
<dbReference type="InterPro" id="IPR035976">
    <property type="entry name" value="Sushi/SCR/CCP_sf"/>
</dbReference>
<name>A0A8J4I5K4_SPHME</name>
<evidence type="ECO:0000259" key="4">
    <source>
        <dbReference type="PROSITE" id="PS50923"/>
    </source>
</evidence>
<dbReference type="Proteomes" id="UP000785099">
    <property type="component" value="Unassembled WGS sequence"/>
</dbReference>
<organism evidence="5 6">
    <name type="scientific">Spheniscus mendiculus</name>
    <name type="common">Galapagos penguin</name>
    <dbReference type="NCBI Taxonomy" id="156760"/>
    <lineage>
        <taxon>Eukaryota</taxon>
        <taxon>Metazoa</taxon>
        <taxon>Chordata</taxon>
        <taxon>Craniata</taxon>
        <taxon>Vertebrata</taxon>
        <taxon>Euteleostomi</taxon>
        <taxon>Archelosauria</taxon>
        <taxon>Archosauria</taxon>
        <taxon>Dinosauria</taxon>
        <taxon>Saurischia</taxon>
        <taxon>Theropoda</taxon>
        <taxon>Coelurosauria</taxon>
        <taxon>Aves</taxon>
        <taxon>Neognathae</taxon>
        <taxon>Neoaves</taxon>
        <taxon>Aequornithes</taxon>
        <taxon>Sphenisciformes</taxon>
        <taxon>Spheniscidae</taxon>
        <taxon>Spheniscus</taxon>
    </lineage>
</organism>
<dbReference type="PANTHER" id="PTHR45656:SF15">
    <property type="entry name" value="SUSHI DOMAIN-CONTAINING PROTEIN"/>
    <property type="match status" value="1"/>
</dbReference>
<keyword evidence="3" id="KW-0768">Sushi</keyword>
<feature type="non-terminal residue" evidence="5">
    <location>
        <position position="96"/>
    </location>
</feature>
<gene>
    <name evidence="5" type="ORF">FQV24_0004704</name>
</gene>
<dbReference type="InterPro" id="IPR000436">
    <property type="entry name" value="Sushi_SCR_CCP_dom"/>
</dbReference>
<dbReference type="SUPFAM" id="SSF57535">
    <property type="entry name" value="Complement control module/SCR domain"/>
    <property type="match status" value="2"/>
</dbReference>
<dbReference type="AlphaFoldDB" id="A0A8J4I5K4"/>
<feature type="non-terminal residue" evidence="5">
    <location>
        <position position="1"/>
    </location>
</feature>
<dbReference type="Gene3D" id="2.10.70.10">
    <property type="entry name" value="Complement Module, domain 1"/>
    <property type="match status" value="2"/>
</dbReference>
<evidence type="ECO:0000256" key="2">
    <source>
        <dbReference type="ARBA" id="ARBA00023157"/>
    </source>
</evidence>
<dbReference type="SMART" id="SM00032">
    <property type="entry name" value="CCP"/>
    <property type="match status" value="1"/>
</dbReference>
<comment type="caution">
    <text evidence="3">Lacks conserved residue(s) required for the propagation of feature annotation.</text>
</comment>
<comment type="caution">
    <text evidence="5">The sequence shown here is derived from an EMBL/GenBank/DDBJ whole genome shotgun (WGS) entry which is preliminary data.</text>
</comment>
<evidence type="ECO:0000313" key="5">
    <source>
        <dbReference type="EMBL" id="KAF1407531.1"/>
    </source>
</evidence>
<evidence type="ECO:0000313" key="6">
    <source>
        <dbReference type="Proteomes" id="UP000785099"/>
    </source>
</evidence>
<feature type="domain" description="Sushi" evidence="4">
    <location>
        <begin position="1"/>
        <end position="63"/>
    </location>
</feature>
<dbReference type="Pfam" id="PF00084">
    <property type="entry name" value="Sushi"/>
    <property type="match status" value="2"/>
</dbReference>
<dbReference type="EMBL" id="VUKU01022781">
    <property type="protein sequence ID" value="KAF1407531.1"/>
    <property type="molecule type" value="Genomic_DNA"/>
</dbReference>
<accession>A0A8J4I5K4</accession>
<evidence type="ECO:0000256" key="1">
    <source>
        <dbReference type="ARBA" id="ARBA00022737"/>
    </source>
</evidence>
<proteinExistence type="predicted"/>
<keyword evidence="2" id="KW-1015">Disulfide bond</keyword>
<protein>
    <recommendedName>
        <fullName evidence="4">Sushi domain-containing protein</fullName>
    </recommendedName>
</protein>
<sequence length="96" mass="10873">CGTPTTLIFAELNKEYKNQTEFSVGKTVKYTCRPGYIKHPQISPTITCLENQTWSEAQEFCKRIKCDHPGELENGRVITTTDLFFGSTVNYTCNEG</sequence>
<dbReference type="PANTHER" id="PTHR45656">
    <property type="entry name" value="PROTEIN CBR-CLEC-78"/>
    <property type="match status" value="1"/>
</dbReference>
<dbReference type="PROSITE" id="PS50923">
    <property type="entry name" value="SUSHI"/>
    <property type="match status" value="1"/>
</dbReference>
<dbReference type="InterPro" id="IPR051277">
    <property type="entry name" value="SEZ6_CSMD_C4BPB_Regulators"/>
</dbReference>